<comment type="similarity">
    <text evidence="1">Belongs to the peptidase U62 family.</text>
</comment>
<dbReference type="InterPro" id="IPR051463">
    <property type="entry name" value="Peptidase_U62_metallo"/>
</dbReference>
<evidence type="ECO:0000256" key="4">
    <source>
        <dbReference type="ARBA" id="ARBA00023049"/>
    </source>
</evidence>
<dbReference type="GO" id="GO:0005829">
    <property type="term" value="C:cytosol"/>
    <property type="evidence" value="ECO:0007669"/>
    <property type="project" value="TreeGrafter"/>
</dbReference>
<dbReference type="InterPro" id="IPR035068">
    <property type="entry name" value="TldD/PmbA_N"/>
</dbReference>
<evidence type="ECO:0000313" key="6">
    <source>
        <dbReference type="Proteomes" id="UP000190951"/>
    </source>
</evidence>
<dbReference type="STRING" id="84029.CROST_25620"/>
<dbReference type="Pfam" id="PF19289">
    <property type="entry name" value="PmbA_TldD_3rd"/>
    <property type="match status" value="1"/>
</dbReference>
<dbReference type="GO" id="GO:0008237">
    <property type="term" value="F:metallopeptidase activity"/>
    <property type="evidence" value="ECO:0007669"/>
    <property type="project" value="UniProtKB-KW"/>
</dbReference>
<name>A0A1S8L4S0_9CLOT</name>
<keyword evidence="4 5" id="KW-0482">Metalloprotease</keyword>
<organism evidence="5 6">
    <name type="scientific">Clostridium felsineum</name>
    <dbReference type="NCBI Taxonomy" id="36839"/>
    <lineage>
        <taxon>Bacteria</taxon>
        <taxon>Bacillati</taxon>
        <taxon>Bacillota</taxon>
        <taxon>Clostridia</taxon>
        <taxon>Eubacteriales</taxon>
        <taxon>Clostridiaceae</taxon>
        <taxon>Clostridium</taxon>
    </lineage>
</organism>
<dbReference type="InterPro" id="IPR045569">
    <property type="entry name" value="Metalloprtase-TldD/E_C"/>
</dbReference>
<keyword evidence="2" id="KW-0645">Protease</keyword>
<gene>
    <name evidence="5" type="primary">tldD</name>
    <name evidence="5" type="ORF">CROST_024230</name>
</gene>
<dbReference type="AlphaFoldDB" id="A0A1S8L4S0"/>
<dbReference type="InterPro" id="IPR036059">
    <property type="entry name" value="TldD/PmbA_sf"/>
</dbReference>
<reference evidence="5 6" key="1">
    <citation type="submission" date="2022-04" db="EMBL/GenBank/DDBJ databases">
        <title>Genome sequence of C. roseum typestrain.</title>
        <authorList>
            <person name="Poehlein A."/>
            <person name="Schoch T."/>
            <person name="Duerre P."/>
            <person name="Daniel R."/>
        </authorList>
    </citation>
    <scope>NUCLEOTIDE SEQUENCE [LARGE SCALE GENOMIC DNA]</scope>
    <source>
        <strain evidence="5 6">DSM 7320</strain>
    </source>
</reference>
<accession>A0A1S8L4S0</accession>
<evidence type="ECO:0000256" key="3">
    <source>
        <dbReference type="ARBA" id="ARBA00022801"/>
    </source>
</evidence>
<keyword evidence="6" id="KW-1185">Reference proteome</keyword>
<dbReference type="PIRSF" id="PIRSF004919">
    <property type="entry name" value="TldD"/>
    <property type="match status" value="1"/>
</dbReference>
<evidence type="ECO:0000256" key="2">
    <source>
        <dbReference type="ARBA" id="ARBA00022670"/>
    </source>
</evidence>
<dbReference type="Pfam" id="PF01523">
    <property type="entry name" value="PmbA_TldD_1st"/>
    <property type="match status" value="1"/>
</dbReference>
<dbReference type="KEGG" id="crw:CROST_024230"/>
<dbReference type="InterPro" id="IPR002510">
    <property type="entry name" value="Metalloprtase-TldD/E_N"/>
</dbReference>
<dbReference type="Gene3D" id="3.30.2290.10">
    <property type="entry name" value="PmbA/TldD superfamily"/>
    <property type="match status" value="1"/>
</dbReference>
<proteinExistence type="inferred from homology"/>
<dbReference type="PANTHER" id="PTHR30624">
    <property type="entry name" value="UNCHARACTERIZED PROTEIN TLDD AND PMBA"/>
    <property type="match status" value="1"/>
</dbReference>
<dbReference type="EMBL" id="CP096983">
    <property type="protein sequence ID" value="URZ11706.1"/>
    <property type="molecule type" value="Genomic_DNA"/>
</dbReference>
<dbReference type="SUPFAM" id="SSF111283">
    <property type="entry name" value="Putative modulator of DNA gyrase, PmbA/TldD"/>
    <property type="match status" value="1"/>
</dbReference>
<dbReference type="Proteomes" id="UP000190951">
    <property type="component" value="Chromosome"/>
</dbReference>
<dbReference type="Pfam" id="PF19290">
    <property type="entry name" value="PmbA_TldD_2nd"/>
    <property type="match status" value="1"/>
</dbReference>
<dbReference type="EC" id="3.4.-.-" evidence="5"/>
<dbReference type="InterPro" id="IPR025502">
    <property type="entry name" value="TldD"/>
</dbReference>
<sequence length="459" mass="49325">MINKTLIQDVLEASLKTGADFAEIFVEDTISNDLFMSSLKLKKSTTSREFGIGIRIIKGLRSVYAYTNSKDKETLLKTAKEASLALGDLSLNKSIVLKERLNSNIHPVLYVPSSVGISDKKAIIERASLSAKNYDKSIVQVETTYKDSDQKIIIANSFGLYTTDRRIHSRMTIKSVASDGIENQTGYIAPGRSMGIEMFDVISPEKCGVDASEMAITMLKAKPCPSGKMTVAIENGFGGVIFHEACGHALEASSVSKNLSVFSNKLGEKIASSKVTAVDDGTIKNAYGSINIDDEGNPSEKKILIENGILKSYMVDYLSGKRMGVKANGSSRRESYQFAPTSRMTNTYIKEGEDDSSDIIASIDNGLYAKRMGGGSVNPITGEFNFSVLEGYLVKNGKIKEPVRGASLIGKSTEILNNIDMVGKNLALGSGTCGAASGNIPTNVGQPLIRVSEITVGGR</sequence>
<evidence type="ECO:0000256" key="1">
    <source>
        <dbReference type="ARBA" id="ARBA00005836"/>
    </source>
</evidence>
<keyword evidence="3 5" id="KW-0378">Hydrolase</keyword>
<dbReference type="GO" id="GO:0006508">
    <property type="term" value="P:proteolysis"/>
    <property type="evidence" value="ECO:0007669"/>
    <property type="project" value="UniProtKB-KW"/>
</dbReference>
<protein>
    <submittedName>
        <fullName evidence="5">Metalloprotease TldD</fullName>
        <ecNumber evidence="5">3.4.-.-</ecNumber>
    </submittedName>
</protein>
<dbReference type="PANTHER" id="PTHR30624:SF4">
    <property type="entry name" value="METALLOPROTEASE TLDD"/>
    <property type="match status" value="1"/>
</dbReference>
<dbReference type="InterPro" id="IPR045570">
    <property type="entry name" value="Metalloprtase-TldD/E_cen_dom"/>
</dbReference>
<evidence type="ECO:0000313" key="5">
    <source>
        <dbReference type="EMBL" id="URZ11706.1"/>
    </source>
</evidence>
<dbReference type="RefSeq" id="WP_077834001.1">
    <property type="nucleotide sequence ID" value="NZ_CP096983.1"/>
</dbReference>